<feature type="compositionally biased region" description="Basic and acidic residues" evidence="8">
    <location>
        <begin position="571"/>
        <end position="587"/>
    </location>
</feature>
<dbReference type="InterPro" id="IPR038603">
    <property type="entry name" value="Znf_FCS_sf"/>
</dbReference>
<dbReference type="SUPFAM" id="SSF47769">
    <property type="entry name" value="SAM/Pointed domain"/>
    <property type="match status" value="1"/>
</dbReference>
<dbReference type="GO" id="GO:0035102">
    <property type="term" value="C:PRC1 complex"/>
    <property type="evidence" value="ECO:0007669"/>
    <property type="project" value="TreeGrafter"/>
</dbReference>
<keyword evidence="4" id="KW-0862">Zinc</keyword>
<proteinExistence type="predicted"/>
<evidence type="ECO:0000259" key="10">
    <source>
        <dbReference type="PROSITE" id="PS51024"/>
    </source>
</evidence>
<accession>A0A3Q1JEN3</accession>
<feature type="compositionally biased region" description="Acidic residues" evidence="8">
    <location>
        <begin position="833"/>
        <end position="845"/>
    </location>
</feature>
<keyword evidence="2" id="KW-0479">Metal-binding</keyword>
<dbReference type="Gene3D" id="3.30.60.160">
    <property type="match status" value="1"/>
</dbReference>
<dbReference type="Pfam" id="PF21319">
    <property type="entry name" value="zf-FCS_1"/>
    <property type="match status" value="1"/>
</dbReference>
<feature type="compositionally biased region" description="Polar residues" evidence="8">
    <location>
        <begin position="343"/>
        <end position="358"/>
    </location>
</feature>
<evidence type="ECO:0000256" key="4">
    <source>
        <dbReference type="ARBA" id="ARBA00022833"/>
    </source>
</evidence>
<dbReference type="PANTHER" id="PTHR12247:SF86">
    <property type="entry name" value="POLYHOMEOTIC-LIKE PROTEIN 2"/>
    <property type="match status" value="1"/>
</dbReference>
<feature type="compositionally biased region" description="Low complexity" evidence="8">
    <location>
        <begin position="987"/>
        <end position="1000"/>
    </location>
</feature>
<dbReference type="GO" id="GO:0045892">
    <property type="term" value="P:negative regulation of DNA-templated transcription"/>
    <property type="evidence" value="ECO:0007669"/>
    <property type="project" value="TreeGrafter"/>
</dbReference>
<feature type="domain" description="FCS-type" evidence="10">
    <location>
        <begin position="851"/>
        <end position="885"/>
    </location>
</feature>
<feature type="compositionally biased region" description="Pro residues" evidence="8">
    <location>
        <begin position="283"/>
        <end position="305"/>
    </location>
</feature>
<evidence type="ECO:0000256" key="8">
    <source>
        <dbReference type="SAM" id="MobiDB-lite"/>
    </source>
</evidence>
<feature type="compositionally biased region" description="Low complexity" evidence="8">
    <location>
        <begin position="97"/>
        <end position="112"/>
    </location>
</feature>
<reference evidence="11" key="2">
    <citation type="submission" date="2025-08" db="UniProtKB">
        <authorList>
            <consortium name="Ensembl"/>
        </authorList>
    </citation>
    <scope>IDENTIFICATION</scope>
</reference>
<evidence type="ECO:0008006" key="13">
    <source>
        <dbReference type="Google" id="ProtNLM"/>
    </source>
</evidence>
<protein>
    <recommendedName>
        <fullName evidence="13">SAM domain-containing protein</fullName>
    </recommendedName>
</protein>
<evidence type="ECO:0000256" key="3">
    <source>
        <dbReference type="ARBA" id="ARBA00022771"/>
    </source>
</evidence>
<feature type="region of interest" description="Disordered" evidence="8">
    <location>
        <begin position="1"/>
        <end position="247"/>
    </location>
</feature>
<feature type="compositionally biased region" description="Low complexity" evidence="8">
    <location>
        <begin position="47"/>
        <end position="59"/>
    </location>
</feature>
<feature type="region of interest" description="Disordered" evidence="8">
    <location>
        <begin position="983"/>
        <end position="1005"/>
    </location>
</feature>
<comment type="subcellular location">
    <subcellularLocation>
        <location evidence="1">Nucleus</location>
    </subcellularLocation>
</comment>
<name>A0A3Q1JEN3_ANATE</name>
<dbReference type="CDD" id="cd09577">
    <property type="entry name" value="SAM_Ph1_2_3"/>
    <property type="match status" value="1"/>
</dbReference>
<feature type="compositionally biased region" description="Low complexity" evidence="8">
    <location>
        <begin position="676"/>
        <end position="700"/>
    </location>
</feature>
<feature type="compositionally biased region" description="Acidic residues" evidence="8">
    <location>
        <begin position="947"/>
        <end position="967"/>
    </location>
</feature>
<feature type="compositionally biased region" description="Low complexity" evidence="8">
    <location>
        <begin position="628"/>
        <end position="637"/>
    </location>
</feature>
<feature type="compositionally biased region" description="Basic and acidic residues" evidence="8">
    <location>
        <begin position="550"/>
        <end position="561"/>
    </location>
</feature>
<feature type="compositionally biased region" description="Low complexity" evidence="8">
    <location>
        <begin position="69"/>
        <end position="88"/>
    </location>
</feature>
<evidence type="ECO:0000256" key="2">
    <source>
        <dbReference type="ARBA" id="ARBA00022723"/>
    </source>
</evidence>
<feature type="compositionally biased region" description="Acidic residues" evidence="8">
    <location>
        <begin position="737"/>
        <end position="754"/>
    </location>
</feature>
<dbReference type="GO" id="GO:0042393">
    <property type="term" value="F:histone binding"/>
    <property type="evidence" value="ECO:0007669"/>
    <property type="project" value="TreeGrafter"/>
</dbReference>
<dbReference type="RefSeq" id="XP_026218647.1">
    <property type="nucleotide sequence ID" value="XM_026362862.1"/>
</dbReference>
<evidence type="ECO:0000256" key="5">
    <source>
        <dbReference type="ARBA" id="ARBA00023125"/>
    </source>
</evidence>
<dbReference type="InterPro" id="IPR050548">
    <property type="entry name" value="PcG_chromatin_remod_factors"/>
</dbReference>
<feature type="compositionally biased region" description="Basic and acidic residues" evidence="8">
    <location>
        <begin position="935"/>
        <end position="946"/>
    </location>
</feature>
<dbReference type="Proteomes" id="UP000265040">
    <property type="component" value="Chromosome 2"/>
</dbReference>
<dbReference type="InParanoid" id="A0A3Q1JEN3"/>
<feature type="region of interest" description="Disordered" evidence="8">
    <location>
        <begin position="262"/>
        <end position="767"/>
    </location>
</feature>
<feature type="compositionally biased region" description="Pro residues" evidence="8">
    <location>
        <begin position="460"/>
        <end position="484"/>
    </location>
</feature>
<dbReference type="GeneTree" id="ENSGT00940000154964"/>
<evidence type="ECO:0000256" key="7">
    <source>
        <dbReference type="PROSITE-ProRule" id="PRU00367"/>
    </source>
</evidence>
<dbReference type="PROSITE" id="PS51024">
    <property type="entry name" value="ZF_FCS"/>
    <property type="match status" value="1"/>
</dbReference>
<dbReference type="InterPro" id="IPR012313">
    <property type="entry name" value="Znf_FCS"/>
</dbReference>
<reference evidence="11" key="1">
    <citation type="submission" date="2021-04" db="EMBL/GenBank/DDBJ databases">
        <authorList>
            <consortium name="Wellcome Sanger Institute Data Sharing"/>
        </authorList>
    </citation>
    <scope>NUCLEOTIDE SEQUENCE [LARGE SCALE GENOMIC DNA]</scope>
</reference>
<feature type="compositionally biased region" description="Basic and acidic residues" evidence="8">
    <location>
        <begin position="723"/>
        <end position="733"/>
    </location>
</feature>
<dbReference type="OrthoDB" id="2390104at2759"/>
<dbReference type="OMA" id="QIQRPPE"/>
<keyword evidence="6" id="KW-0539">Nucleus</keyword>
<feature type="region of interest" description="Disordered" evidence="8">
    <location>
        <begin position="935"/>
        <end position="967"/>
    </location>
</feature>
<feature type="compositionally biased region" description="Polar residues" evidence="8">
    <location>
        <begin position="380"/>
        <end position="395"/>
    </location>
</feature>
<feature type="compositionally biased region" description="Low complexity" evidence="8">
    <location>
        <begin position="306"/>
        <end position="318"/>
    </location>
</feature>
<dbReference type="AlphaFoldDB" id="A0A3Q1JEN3"/>
<dbReference type="GO" id="GO:0003682">
    <property type="term" value="F:chromatin binding"/>
    <property type="evidence" value="ECO:0007669"/>
    <property type="project" value="TreeGrafter"/>
</dbReference>
<reference evidence="11" key="3">
    <citation type="submission" date="2025-09" db="UniProtKB">
        <authorList>
            <consortium name="Ensembl"/>
        </authorList>
    </citation>
    <scope>IDENTIFICATION</scope>
</reference>
<feature type="region of interest" description="Disordered" evidence="8">
    <location>
        <begin position="828"/>
        <end position="853"/>
    </location>
</feature>
<evidence type="ECO:0000313" key="12">
    <source>
        <dbReference type="Proteomes" id="UP000265040"/>
    </source>
</evidence>
<dbReference type="SMART" id="SM00454">
    <property type="entry name" value="SAM"/>
    <property type="match status" value="1"/>
</dbReference>
<dbReference type="GO" id="GO:0003677">
    <property type="term" value="F:DNA binding"/>
    <property type="evidence" value="ECO:0007669"/>
    <property type="project" value="UniProtKB-KW"/>
</dbReference>
<dbReference type="GO" id="GO:0008270">
    <property type="term" value="F:zinc ion binding"/>
    <property type="evidence" value="ECO:0007669"/>
    <property type="project" value="UniProtKB-KW"/>
</dbReference>
<dbReference type="GeneID" id="113163850"/>
<dbReference type="PANTHER" id="PTHR12247">
    <property type="entry name" value="POLYCOMB GROUP PROTEIN"/>
    <property type="match status" value="1"/>
</dbReference>
<sequence length="1072" mass="114179">MDGELVRQNQSDHREATNGTSPPTSTTPDSSTPTTPTPPRLTLNPMLLDSPAPALTPTTSSPPPPLTPAPSVSATHAPKSAAGSAPSPHIFIPAPPKLTSTTTPPLRTYSRPILPSPAGKTSTTQTSTSSSLVPPSPPSSSSTPAAVSTASPLPSSSSSPVTHSNMSTMSTKTSTSLTNGNTRPVSTPTPTPITPFHTPASPPGRQASQAHPVGTPGLMRVNQNPSPVRQRVSQQTLLLGKGLKGSGQDQVLLRAQMLQSLTLRPPPPGALTIPPSLRLKPPSSAPPPLSRPHVPIFPPLRPRPQPSATAAESPAAPSRHLSVPPPTLYSSVRAVPLRPRLHSPNSHKTTSPRQASTLQPIAAAPSSQASPISRPLAGLKSQSQHGSLSATNPKSAASHFEHSPSAARQLQIIALSSSRQPQPGTYAHVAGQSPPPVVESPEPSSQSKRTLSSDEVLPIPLNPSLPKTSPPLPSPPSLLSPASPPSQAGPQTPLVPKGEVKESEEQRERGRGVRQGIRDEGSVGKDLRVEKDDQREKVKEESQTAEQEISCDKQVETGREEEQMEVTEEGQSDREKTEEDKGKKVMEEEGSEIAMDQSESLCQTTDPVPTPDTVKDSDTEPKPVLDLVSSPVTAPTPASVPVPAPVAEVQSQRLPESHRDPQPVSQEDFCENMSTQSDNQSAVSSLSSQSPPSSPFISPSVENPPPLLSSEIARPTDLSLSQHETEKVDKPVGESEQQADTETEPLGQSEDESESFNQSLSSPWEPKVWPEGRQVLTHLVEGFVIQEGLQPFPVNRSSLLVPEQVAKPQEVNGTNGSAALPVMDTVKQTEYSTESDEEEGGDTDDPGTRSGHRDRTVLHCQFCGKRGHAHNFMRSKRFCSTSCARGFNVRLTKRLRALSAGSRSEKPRPALNRAESVPGKPLLLRLPRDLWSAGRREKEGKDKAAAAEEEDIVGAGEEDDDDGGEEDPAVAMTVRMDRRAARRARRASAPAVTTSTPTTTFKPAPSQWSVEEVTAFIHTLPGCSDVAEAFRVQEIDGQALLLLTEDHLMTSMNIKLGPALKICAHINALKNQ</sequence>
<evidence type="ECO:0000259" key="9">
    <source>
        <dbReference type="PROSITE" id="PS50105"/>
    </source>
</evidence>
<feature type="compositionally biased region" description="Low complexity" evidence="8">
    <location>
        <begin position="233"/>
        <end position="247"/>
    </location>
</feature>
<dbReference type="InterPro" id="IPR001660">
    <property type="entry name" value="SAM"/>
</dbReference>
<feature type="compositionally biased region" description="Low complexity" evidence="8">
    <location>
        <begin position="359"/>
        <end position="375"/>
    </location>
</feature>
<feature type="domain" description="SAM" evidence="9">
    <location>
        <begin position="1008"/>
        <end position="1072"/>
    </location>
</feature>
<feature type="compositionally biased region" description="Low complexity" evidence="8">
    <location>
        <begin position="20"/>
        <end position="34"/>
    </location>
</feature>
<evidence type="ECO:0000313" key="11">
    <source>
        <dbReference type="Ensembl" id="ENSATEP00000031475.1"/>
    </source>
</evidence>
<organism evidence="11 12">
    <name type="scientific">Anabas testudineus</name>
    <name type="common">Climbing perch</name>
    <name type="synonym">Anthias testudineus</name>
    <dbReference type="NCBI Taxonomy" id="64144"/>
    <lineage>
        <taxon>Eukaryota</taxon>
        <taxon>Metazoa</taxon>
        <taxon>Chordata</taxon>
        <taxon>Craniata</taxon>
        <taxon>Vertebrata</taxon>
        <taxon>Euteleostomi</taxon>
        <taxon>Actinopterygii</taxon>
        <taxon>Neopterygii</taxon>
        <taxon>Teleostei</taxon>
        <taxon>Neoteleostei</taxon>
        <taxon>Acanthomorphata</taxon>
        <taxon>Anabantaria</taxon>
        <taxon>Anabantiformes</taxon>
        <taxon>Anabantoidei</taxon>
        <taxon>Anabantidae</taxon>
        <taxon>Anabas</taxon>
    </lineage>
</organism>
<keyword evidence="3 7" id="KW-0863">Zinc-finger</keyword>
<feature type="compositionally biased region" description="Low complexity" evidence="8">
    <location>
        <begin position="121"/>
        <end position="186"/>
    </location>
</feature>
<feature type="compositionally biased region" description="Basic and acidic residues" evidence="8">
    <location>
        <begin position="613"/>
        <end position="623"/>
    </location>
</feature>
<feature type="compositionally biased region" description="Polar residues" evidence="8">
    <location>
        <begin position="414"/>
        <end position="423"/>
    </location>
</feature>
<dbReference type="RefSeq" id="XP_026218648.1">
    <property type="nucleotide sequence ID" value="XM_026362863.1"/>
</dbReference>
<dbReference type="InterPro" id="IPR013761">
    <property type="entry name" value="SAM/pointed_sf"/>
</dbReference>
<dbReference type="Ensembl" id="ENSATET00000031939.3">
    <property type="protein sequence ID" value="ENSATEP00000031475.1"/>
    <property type="gene ID" value="ENSATEG00000021701.3"/>
</dbReference>
<dbReference type="STRING" id="64144.ENSATEP00000031475"/>
<keyword evidence="12" id="KW-1185">Reference proteome</keyword>
<dbReference type="PROSITE" id="PS50105">
    <property type="entry name" value="SAM_DOMAIN"/>
    <property type="match status" value="1"/>
</dbReference>
<feature type="compositionally biased region" description="Basic and acidic residues" evidence="8">
    <location>
        <begin position="498"/>
        <end position="542"/>
    </location>
</feature>
<evidence type="ECO:0000256" key="6">
    <source>
        <dbReference type="ARBA" id="ARBA00023242"/>
    </source>
</evidence>
<keyword evidence="5" id="KW-0238">DNA-binding</keyword>
<evidence type="ECO:0000256" key="1">
    <source>
        <dbReference type="ARBA" id="ARBA00004123"/>
    </source>
</evidence>
<dbReference type="Pfam" id="PF00536">
    <property type="entry name" value="SAM_1"/>
    <property type="match status" value="1"/>
</dbReference>
<dbReference type="Gene3D" id="1.10.150.50">
    <property type="entry name" value="Transcription Factor, Ets-1"/>
    <property type="match status" value="1"/>
</dbReference>